<dbReference type="InterPro" id="IPR002347">
    <property type="entry name" value="SDR_fam"/>
</dbReference>
<dbReference type="CDD" id="cd05233">
    <property type="entry name" value="SDR_c"/>
    <property type="match status" value="1"/>
</dbReference>
<evidence type="ECO:0000256" key="1">
    <source>
        <dbReference type="ARBA" id="ARBA00006484"/>
    </source>
</evidence>
<dbReference type="Pfam" id="PF13561">
    <property type="entry name" value="adh_short_C2"/>
    <property type="match status" value="1"/>
</dbReference>
<dbReference type="PRINTS" id="PR00080">
    <property type="entry name" value="SDRFAMILY"/>
</dbReference>
<dbReference type="PANTHER" id="PTHR43639:SF1">
    <property type="entry name" value="SHORT-CHAIN DEHYDROGENASE_REDUCTASE FAMILY PROTEIN"/>
    <property type="match status" value="1"/>
</dbReference>
<dbReference type="PRINTS" id="PR00081">
    <property type="entry name" value="GDHRDH"/>
</dbReference>
<accession>A0ABS1NCE3</accession>
<reference evidence="3 4" key="1">
    <citation type="submission" date="2021-01" db="EMBL/GenBank/DDBJ databases">
        <title>WGS of actinomycetes isolated from Thailand.</title>
        <authorList>
            <person name="Thawai C."/>
        </authorList>
    </citation>
    <scope>NUCLEOTIDE SEQUENCE [LARGE SCALE GENOMIC DNA]</scope>
    <source>
        <strain evidence="3 4">CA1R205</strain>
    </source>
</reference>
<sequence length="267" mass="27767">MPHLVGTTAVITGGSEGLGYAIADAFATEGADLVLIARDQDGLDRARRTLSCHGTTVRTLCLDLADHGAATTAAQQVLELTDRVDTLVNNAGTAHFSPLAQTSADTFDTMLHLNVRVPFLLAQALLPALTTGRGSIVNISSYWADSTGTDRPSAAYSATRGAINAMTRALAGELGPSGVRVNAIAPGAVRAPAYEREHIVPMSAEQSEEHERHTGDAYPLGRVGAPREVAAAAAFLASPQAGWTTGTAQALSGGSYRARDAWHRAPS</sequence>
<proteinExistence type="inferred from homology"/>
<dbReference type="InterPro" id="IPR036291">
    <property type="entry name" value="NAD(P)-bd_dom_sf"/>
</dbReference>
<dbReference type="PANTHER" id="PTHR43639">
    <property type="entry name" value="OXIDOREDUCTASE, SHORT-CHAIN DEHYDROGENASE/REDUCTASE FAMILY (AFU_ORTHOLOGUE AFUA_5G02870)"/>
    <property type="match status" value="1"/>
</dbReference>
<keyword evidence="2" id="KW-0560">Oxidoreductase</keyword>
<dbReference type="EMBL" id="JAERRF010000006">
    <property type="protein sequence ID" value="MBL1097612.1"/>
    <property type="molecule type" value="Genomic_DNA"/>
</dbReference>
<dbReference type="Proteomes" id="UP000634229">
    <property type="component" value="Unassembled WGS sequence"/>
</dbReference>
<gene>
    <name evidence="3" type="ORF">JK363_13140</name>
</gene>
<comment type="similarity">
    <text evidence="1">Belongs to the short-chain dehydrogenases/reductases (SDR) family.</text>
</comment>
<organism evidence="3 4">
    <name type="scientific">Streptomyces coffeae</name>
    <dbReference type="NCBI Taxonomy" id="621382"/>
    <lineage>
        <taxon>Bacteria</taxon>
        <taxon>Bacillati</taxon>
        <taxon>Actinomycetota</taxon>
        <taxon>Actinomycetes</taxon>
        <taxon>Kitasatosporales</taxon>
        <taxon>Streptomycetaceae</taxon>
        <taxon>Streptomyces</taxon>
    </lineage>
</organism>
<comment type="caution">
    <text evidence="3">The sequence shown here is derived from an EMBL/GenBank/DDBJ whole genome shotgun (WGS) entry which is preliminary data.</text>
</comment>
<evidence type="ECO:0000313" key="3">
    <source>
        <dbReference type="EMBL" id="MBL1097612.1"/>
    </source>
</evidence>
<protein>
    <submittedName>
        <fullName evidence="3">SDR family oxidoreductase</fullName>
    </submittedName>
</protein>
<dbReference type="Gene3D" id="3.40.50.720">
    <property type="entry name" value="NAD(P)-binding Rossmann-like Domain"/>
    <property type="match status" value="1"/>
</dbReference>
<dbReference type="SUPFAM" id="SSF51735">
    <property type="entry name" value="NAD(P)-binding Rossmann-fold domains"/>
    <property type="match status" value="1"/>
</dbReference>
<name>A0ABS1NCE3_9ACTN</name>
<keyword evidence="4" id="KW-1185">Reference proteome</keyword>
<dbReference type="RefSeq" id="WP_201875008.1">
    <property type="nucleotide sequence ID" value="NZ_JAERRF010000006.1"/>
</dbReference>
<evidence type="ECO:0000256" key="2">
    <source>
        <dbReference type="ARBA" id="ARBA00023002"/>
    </source>
</evidence>
<evidence type="ECO:0000313" key="4">
    <source>
        <dbReference type="Proteomes" id="UP000634229"/>
    </source>
</evidence>